<protein>
    <submittedName>
        <fullName evidence="1">Uncharacterized protein</fullName>
    </submittedName>
</protein>
<name>A0A1V6N1X2_METAZ</name>
<comment type="caution">
    <text evidence="1">The sequence shown here is derived from an EMBL/GenBank/DDBJ whole genome shotgun (WGS) entry which is preliminary data.</text>
</comment>
<dbReference type="Proteomes" id="UP000191661">
    <property type="component" value="Unassembled WGS sequence"/>
</dbReference>
<evidence type="ECO:0000313" key="2">
    <source>
        <dbReference type="Proteomes" id="UP000191661"/>
    </source>
</evidence>
<keyword evidence="2" id="KW-1185">Reference proteome</keyword>
<accession>A0A1V6N1X2</accession>
<sequence length="39" mass="4492">MDKKHPFAPTLGQITNFQKLVYYAAIEIHNEMQPGSEED</sequence>
<proteinExistence type="predicted"/>
<reference evidence="1 2" key="1">
    <citation type="submission" date="2014-12" db="EMBL/GenBank/DDBJ databases">
        <title>Genome sequence of Methanobrevibacter arboriphilicus DH1, DSM1125.</title>
        <authorList>
            <person name="Poehlein A."/>
            <person name="Thauer R.K."/>
            <person name="Seedorf H."/>
            <person name="Daniel R."/>
        </authorList>
    </citation>
    <scope>NUCLEOTIDE SEQUENCE [LARGE SCALE GENOMIC DNA]</scope>
    <source>
        <strain evidence="1 2">DH1</strain>
    </source>
</reference>
<organism evidence="1 2">
    <name type="scientific">Methanobrevibacter arboriphilus JCM 13429 = DSM 1125</name>
    <dbReference type="NCBI Taxonomy" id="1300164"/>
    <lineage>
        <taxon>Archaea</taxon>
        <taxon>Methanobacteriati</taxon>
        <taxon>Methanobacteriota</taxon>
        <taxon>Methanomada group</taxon>
        <taxon>Methanobacteria</taxon>
        <taxon>Methanobacteriales</taxon>
        <taxon>Methanobacteriaceae</taxon>
        <taxon>Methanobrevibacter</taxon>
    </lineage>
</organism>
<gene>
    <name evidence="1" type="ORF">MBBAR_10c00390</name>
</gene>
<evidence type="ECO:0000313" key="1">
    <source>
        <dbReference type="EMBL" id="OQD58698.1"/>
    </source>
</evidence>
<dbReference type="AlphaFoldDB" id="A0A1V6N1X2"/>
<dbReference type="EMBL" id="JXMW01000010">
    <property type="protein sequence ID" value="OQD58698.1"/>
    <property type="molecule type" value="Genomic_DNA"/>
</dbReference>